<evidence type="ECO:0000259" key="14">
    <source>
        <dbReference type="SMART" id="SM00474"/>
    </source>
</evidence>
<dbReference type="Pfam" id="PF01367">
    <property type="entry name" value="5_3_exonuc"/>
    <property type="match status" value="1"/>
</dbReference>
<dbReference type="InterPro" id="IPR008918">
    <property type="entry name" value="HhH2"/>
</dbReference>
<dbReference type="InterPro" id="IPR029060">
    <property type="entry name" value="PIN-like_dom_sf"/>
</dbReference>
<dbReference type="InterPro" id="IPR036397">
    <property type="entry name" value="RNaseH_sf"/>
</dbReference>
<dbReference type="NCBIfam" id="NF004397">
    <property type="entry name" value="PRK05755.1"/>
    <property type="match status" value="1"/>
</dbReference>
<evidence type="ECO:0000313" key="17">
    <source>
        <dbReference type="EMBL" id="SUZ47437.1"/>
    </source>
</evidence>
<comment type="catalytic activity">
    <reaction evidence="13">
        <text>DNA(n) + a 2'-deoxyribonucleoside 5'-triphosphate = DNA(n+1) + diphosphate</text>
        <dbReference type="Rhea" id="RHEA:22508"/>
        <dbReference type="Rhea" id="RHEA-COMP:17339"/>
        <dbReference type="Rhea" id="RHEA-COMP:17340"/>
        <dbReference type="ChEBI" id="CHEBI:33019"/>
        <dbReference type="ChEBI" id="CHEBI:61560"/>
        <dbReference type="ChEBI" id="CHEBI:173112"/>
        <dbReference type="EC" id="2.7.7.7"/>
    </reaction>
</comment>
<dbReference type="InterPro" id="IPR018320">
    <property type="entry name" value="DNA_polymerase_1"/>
</dbReference>
<keyword evidence="8" id="KW-0378">Hydrolase</keyword>
<dbReference type="AlphaFoldDB" id="A0A381MYR7"/>
<evidence type="ECO:0000256" key="9">
    <source>
        <dbReference type="ARBA" id="ARBA00022839"/>
    </source>
</evidence>
<protein>
    <recommendedName>
        <fullName evidence="2">DNA-directed DNA polymerase</fullName>
        <ecNumber evidence="2">2.7.7.7</ecNumber>
    </recommendedName>
</protein>
<dbReference type="InterPro" id="IPR036279">
    <property type="entry name" value="5-3_exonuclease_C_sf"/>
</dbReference>
<evidence type="ECO:0000256" key="7">
    <source>
        <dbReference type="ARBA" id="ARBA00022763"/>
    </source>
</evidence>
<evidence type="ECO:0000256" key="1">
    <source>
        <dbReference type="ARBA" id="ARBA00007705"/>
    </source>
</evidence>
<dbReference type="Pfam" id="PF00476">
    <property type="entry name" value="DNA_pol_A"/>
    <property type="match status" value="1"/>
</dbReference>
<dbReference type="PANTHER" id="PTHR10133">
    <property type="entry name" value="DNA POLYMERASE I"/>
    <property type="match status" value="1"/>
</dbReference>
<evidence type="ECO:0000259" key="16">
    <source>
        <dbReference type="SMART" id="SM00482"/>
    </source>
</evidence>
<dbReference type="SUPFAM" id="SSF56672">
    <property type="entry name" value="DNA/RNA polymerases"/>
    <property type="match status" value="1"/>
</dbReference>
<evidence type="ECO:0000256" key="11">
    <source>
        <dbReference type="ARBA" id="ARBA00023125"/>
    </source>
</evidence>
<gene>
    <name evidence="17" type="ORF">METZ01_LOCUS291</name>
</gene>
<sequence length="933" mass="106009">MNEKKEHIYLVDGSTYIFRAYHALPPLTRKSDGFPVGAISGFCSMLDKLVKEEREHNALTHLLVVFDASGKTFRNDIYPEYKANRSEPPEDLIPQFPVIRSATDAFNIKYVEMLGYEADDLIASYAKSAHAENMKVTIVSSDKDLMQLINDDISMLDTMKNRLINKEEVYKKFGVYPEKVIDVQSLAGDSVDNVPGVPGIGVKTAALLINEYGNLDNLFKKTDEITQKKRRENLEDFADQAYLSKKLVTLKDDVDLPIPLKDTKIQEINPEKLLGFLREMEFKRLTEKKSSELNVDIDSILPTKTIKFSTNKDVTKKDRVEKTEKLDFNTKNYKTIQNKLELMEWYKKAEEVGYIAFDTETDSLNAIDANLIGFSMCIRPGEACYVPLKHIETDEKQLDFEESLIFLKLLLEDEGIIKILHNMKYDGLVLSKYKIDIKNYDDTMLISYSLGSGGIRHSLDNLVKTYFNHTAISYKEIVGTGKKKKIFSEISIPDATEYAAEDADMTMKLWKFLKPKLSQNNLMKVYINIERPLARTLIEMEKEGVAIDKNKLKRLSKNFEEKIVEIEKVSHKLIGEEFNLGSPKQIGEILYEKLSIPGGKKTASGAWSTDANVLETLVSEGHELPKLLLQWRGLSKLKTTYTDALPTFISKSTNRVHTSFSMAATSTGRLASSDPNLQNIPIRTEDGRMIRKAFIPEKGNMLISADYSQIELRLIAHIAQDKNLKEAFKNGQDIHSLTASEVFNIPINDVDENIRRSAKAINFGIIYGISAFGLAKQLNISRTEASEYIKSYFAKFSSIKEYMAETKEFAKKNGYVNTIFGRKCIVSDIDTKNPARRSFMERAAINAPIQGSAADIIKRAMIRMHDELRNSELKTKMLLQVHDELIFESNKLETDDSIRIIKKVMENAHKPSQELSVPLIVELRSGLNWNEAH</sequence>
<keyword evidence="11" id="KW-0238">DNA-binding</keyword>
<keyword evidence="5" id="KW-0235">DNA replication</keyword>
<keyword evidence="9" id="KW-0269">Exonuclease</keyword>
<name>A0A381MYR7_9ZZZZ</name>
<dbReference type="Pfam" id="PF02739">
    <property type="entry name" value="5_3_exonuc_N"/>
    <property type="match status" value="1"/>
</dbReference>
<feature type="domain" description="5'-3' exonuclease" evidence="15">
    <location>
        <begin position="4"/>
        <end position="266"/>
    </location>
</feature>
<keyword evidence="3" id="KW-0808">Transferase</keyword>
<evidence type="ECO:0000256" key="12">
    <source>
        <dbReference type="ARBA" id="ARBA00023204"/>
    </source>
</evidence>
<dbReference type="InterPro" id="IPR002562">
    <property type="entry name" value="3'-5'_exonuclease_dom"/>
</dbReference>
<dbReference type="InterPro" id="IPR020045">
    <property type="entry name" value="DNA_polI_H3TH"/>
</dbReference>
<dbReference type="CDD" id="cd06139">
    <property type="entry name" value="DNA_polA_I_Ecoli_like_exo"/>
    <property type="match status" value="1"/>
</dbReference>
<dbReference type="InterPro" id="IPR019760">
    <property type="entry name" value="DNA-dir_DNA_pol_A_CS"/>
</dbReference>
<dbReference type="EMBL" id="UINC01000016">
    <property type="protein sequence ID" value="SUZ47437.1"/>
    <property type="molecule type" value="Genomic_DNA"/>
</dbReference>
<evidence type="ECO:0000256" key="4">
    <source>
        <dbReference type="ARBA" id="ARBA00022695"/>
    </source>
</evidence>
<dbReference type="GO" id="GO:0006302">
    <property type="term" value="P:double-strand break repair"/>
    <property type="evidence" value="ECO:0007669"/>
    <property type="project" value="TreeGrafter"/>
</dbReference>
<keyword evidence="4" id="KW-0548">Nucleotidyltransferase</keyword>
<evidence type="ECO:0000256" key="10">
    <source>
        <dbReference type="ARBA" id="ARBA00022932"/>
    </source>
</evidence>
<feature type="domain" description="DNA-directed DNA polymerase family A palm" evidence="16">
    <location>
        <begin position="687"/>
        <end position="893"/>
    </location>
</feature>
<dbReference type="GO" id="GO:0003677">
    <property type="term" value="F:DNA binding"/>
    <property type="evidence" value="ECO:0007669"/>
    <property type="project" value="UniProtKB-KW"/>
</dbReference>
<dbReference type="InterPro" id="IPR020046">
    <property type="entry name" value="5-3_exonucl_a-hlix_arch_N"/>
</dbReference>
<dbReference type="Gene3D" id="1.10.150.20">
    <property type="entry name" value="5' to 3' exonuclease, C-terminal subdomain"/>
    <property type="match status" value="2"/>
</dbReference>
<dbReference type="InterPro" id="IPR012337">
    <property type="entry name" value="RNaseH-like_sf"/>
</dbReference>
<dbReference type="GO" id="GO:0006261">
    <property type="term" value="P:DNA-templated DNA replication"/>
    <property type="evidence" value="ECO:0007669"/>
    <property type="project" value="InterPro"/>
</dbReference>
<dbReference type="SMART" id="SM00475">
    <property type="entry name" value="53EXOc"/>
    <property type="match status" value="1"/>
</dbReference>
<evidence type="ECO:0000256" key="13">
    <source>
        <dbReference type="ARBA" id="ARBA00049244"/>
    </source>
</evidence>
<dbReference type="CDD" id="cd09859">
    <property type="entry name" value="PIN_53EXO"/>
    <property type="match status" value="1"/>
</dbReference>
<dbReference type="CDD" id="cd09898">
    <property type="entry name" value="H3TH_53EXO"/>
    <property type="match status" value="1"/>
</dbReference>
<dbReference type="SUPFAM" id="SSF53098">
    <property type="entry name" value="Ribonuclease H-like"/>
    <property type="match status" value="1"/>
</dbReference>
<evidence type="ECO:0000256" key="2">
    <source>
        <dbReference type="ARBA" id="ARBA00012417"/>
    </source>
</evidence>
<evidence type="ECO:0000256" key="5">
    <source>
        <dbReference type="ARBA" id="ARBA00022705"/>
    </source>
</evidence>
<organism evidence="17">
    <name type="scientific">marine metagenome</name>
    <dbReference type="NCBI Taxonomy" id="408172"/>
    <lineage>
        <taxon>unclassified sequences</taxon>
        <taxon>metagenomes</taxon>
        <taxon>ecological metagenomes</taxon>
    </lineage>
</organism>
<dbReference type="GO" id="GO:0008408">
    <property type="term" value="F:3'-5' exonuclease activity"/>
    <property type="evidence" value="ECO:0007669"/>
    <property type="project" value="InterPro"/>
</dbReference>
<dbReference type="Gene3D" id="1.20.1060.10">
    <property type="entry name" value="Taq DNA Polymerase, Chain T, domain 4"/>
    <property type="match status" value="1"/>
</dbReference>
<evidence type="ECO:0000256" key="3">
    <source>
        <dbReference type="ARBA" id="ARBA00022679"/>
    </source>
</evidence>
<dbReference type="InterPro" id="IPR043502">
    <property type="entry name" value="DNA/RNA_pol_sf"/>
</dbReference>
<dbReference type="SMART" id="SM00474">
    <property type="entry name" value="35EXOc"/>
    <property type="match status" value="1"/>
</dbReference>
<accession>A0A381MYR7</accession>
<keyword evidence="12" id="KW-0234">DNA repair</keyword>
<dbReference type="InterPro" id="IPR002421">
    <property type="entry name" value="5-3_exonuclease"/>
</dbReference>
<dbReference type="SUPFAM" id="SSF88723">
    <property type="entry name" value="PIN domain-like"/>
    <property type="match status" value="1"/>
</dbReference>
<dbReference type="SUPFAM" id="SSF47807">
    <property type="entry name" value="5' to 3' exonuclease, C-terminal subdomain"/>
    <property type="match status" value="1"/>
</dbReference>
<dbReference type="PANTHER" id="PTHR10133:SF27">
    <property type="entry name" value="DNA POLYMERASE NU"/>
    <property type="match status" value="1"/>
</dbReference>
<dbReference type="NCBIfam" id="TIGR00593">
    <property type="entry name" value="pola"/>
    <property type="match status" value="1"/>
</dbReference>
<dbReference type="FunFam" id="3.40.50.1010:FF:000001">
    <property type="entry name" value="DNA polymerase I"/>
    <property type="match status" value="1"/>
</dbReference>
<dbReference type="FunFam" id="1.20.1060.10:FF:000001">
    <property type="entry name" value="DNA polymerase I"/>
    <property type="match status" value="1"/>
</dbReference>
<proteinExistence type="inferred from homology"/>
<keyword evidence="6" id="KW-0540">Nuclease</keyword>
<dbReference type="InterPro" id="IPR001098">
    <property type="entry name" value="DNA-dir_DNA_pol_A_palm_dom"/>
</dbReference>
<dbReference type="Gene3D" id="3.30.70.370">
    <property type="match status" value="1"/>
</dbReference>
<feature type="domain" description="3'-5' exonuclease" evidence="14">
    <location>
        <begin position="333"/>
        <end position="518"/>
    </location>
</feature>
<dbReference type="FunFam" id="1.10.150.20:FF:000002">
    <property type="entry name" value="DNA polymerase I"/>
    <property type="match status" value="1"/>
</dbReference>
<dbReference type="InterPro" id="IPR002298">
    <property type="entry name" value="DNA_polymerase_A"/>
</dbReference>
<keyword evidence="10" id="KW-0239">DNA-directed DNA polymerase</keyword>
<dbReference type="CDD" id="cd08637">
    <property type="entry name" value="DNA_pol_A_pol_I_C"/>
    <property type="match status" value="1"/>
</dbReference>
<reference evidence="17" key="1">
    <citation type="submission" date="2018-05" db="EMBL/GenBank/DDBJ databases">
        <authorList>
            <person name="Lanie J.A."/>
            <person name="Ng W.-L."/>
            <person name="Kazmierczak K.M."/>
            <person name="Andrzejewski T.M."/>
            <person name="Davidsen T.M."/>
            <person name="Wayne K.J."/>
            <person name="Tettelin H."/>
            <person name="Glass J.I."/>
            <person name="Rusch D."/>
            <person name="Podicherti R."/>
            <person name="Tsui H.-C.T."/>
            <person name="Winkler M.E."/>
        </authorList>
    </citation>
    <scope>NUCLEOTIDE SEQUENCE</scope>
</reference>
<dbReference type="GO" id="GO:0003887">
    <property type="term" value="F:DNA-directed DNA polymerase activity"/>
    <property type="evidence" value="ECO:0007669"/>
    <property type="project" value="UniProtKB-KW"/>
</dbReference>
<dbReference type="GO" id="GO:0008409">
    <property type="term" value="F:5'-3' exonuclease activity"/>
    <property type="evidence" value="ECO:0007669"/>
    <property type="project" value="InterPro"/>
</dbReference>
<dbReference type="Pfam" id="PF01612">
    <property type="entry name" value="DNA_pol_A_exo1"/>
    <property type="match status" value="1"/>
</dbReference>
<dbReference type="SMART" id="SM00482">
    <property type="entry name" value="POLAc"/>
    <property type="match status" value="1"/>
</dbReference>
<dbReference type="Gene3D" id="3.40.50.1010">
    <property type="entry name" value="5'-nuclease"/>
    <property type="match status" value="1"/>
</dbReference>
<comment type="similarity">
    <text evidence="1">Belongs to the DNA polymerase type-A family.</text>
</comment>
<evidence type="ECO:0000256" key="8">
    <source>
        <dbReference type="ARBA" id="ARBA00022801"/>
    </source>
</evidence>
<evidence type="ECO:0000259" key="15">
    <source>
        <dbReference type="SMART" id="SM00475"/>
    </source>
</evidence>
<evidence type="ECO:0000256" key="6">
    <source>
        <dbReference type="ARBA" id="ARBA00022722"/>
    </source>
</evidence>
<keyword evidence="7" id="KW-0227">DNA damage</keyword>
<dbReference type="EC" id="2.7.7.7" evidence="2"/>
<dbReference type="PROSITE" id="PS00447">
    <property type="entry name" value="DNA_POLYMERASE_A"/>
    <property type="match status" value="1"/>
</dbReference>
<dbReference type="PRINTS" id="PR00868">
    <property type="entry name" value="DNAPOLI"/>
</dbReference>
<dbReference type="SMART" id="SM00279">
    <property type="entry name" value="HhH2"/>
    <property type="match status" value="1"/>
</dbReference>
<dbReference type="Gene3D" id="3.30.420.10">
    <property type="entry name" value="Ribonuclease H-like superfamily/Ribonuclease H"/>
    <property type="match status" value="1"/>
</dbReference>
<dbReference type="FunFam" id="1.10.150.20:FF:000003">
    <property type="entry name" value="DNA polymerase I"/>
    <property type="match status" value="1"/>
</dbReference>